<keyword evidence="2" id="KW-1185">Reference proteome</keyword>
<comment type="caution">
    <text evidence="1">The sequence shown here is derived from an EMBL/GenBank/DDBJ whole genome shotgun (WGS) entry which is preliminary data.</text>
</comment>
<dbReference type="Proteomes" id="UP000887159">
    <property type="component" value="Unassembled WGS sequence"/>
</dbReference>
<proteinExistence type="predicted"/>
<gene>
    <name evidence="1" type="ORF">TNCV_5107141</name>
</gene>
<evidence type="ECO:0000313" key="2">
    <source>
        <dbReference type="Proteomes" id="UP000887159"/>
    </source>
</evidence>
<evidence type="ECO:0000313" key="1">
    <source>
        <dbReference type="EMBL" id="GFX91084.1"/>
    </source>
</evidence>
<sequence length="69" mass="7656">MWHGGHGSLAVKVTDSWPVYHEFKPSAAEEPHCRVGERCTLNLSRARPPVGVVFRRRGYSASVVLISLP</sequence>
<protein>
    <submittedName>
        <fullName evidence="1">Uncharacterized protein</fullName>
    </submittedName>
</protein>
<dbReference type="AlphaFoldDB" id="A0A8X6REI8"/>
<name>A0A8X6REI8_TRICX</name>
<organism evidence="1 2">
    <name type="scientific">Trichonephila clavipes</name>
    <name type="common">Golden silk orbweaver</name>
    <name type="synonym">Nephila clavipes</name>
    <dbReference type="NCBI Taxonomy" id="2585209"/>
    <lineage>
        <taxon>Eukaryota</taxon>
        <taxon>Metazoa</taxon>
        <taxon>Ecdysozoa</taxon>
        <taxon>Arthropoda</taxon>
        <taxon>Chelicerata</taxon>
        <taxon>Arachnida</taxon>
        <taxon>Araneae</taxon>
        <taxon>Araneomorphae</taxon>
        <taxon>Entelegynae</taxon>
        <taxon>Araneoidea</taxon>
        <taxon>Nephilidae</taxon>
        <taxon>Trichonephila</taxon>
    </lineage>
</organism>
<accession>A0A8X6REI8</accession>
<reference evidence="1" key="1">
    <citation type="submission" date="2020-08" db="EMBL/GenBank/DDBJ databases">
        <title>Multicomponent nature underlies the extraordinary mechanical properties of spider dragline silk.</title>
        <authorList>
            <person name="Kono N."/>
            <person name="Nakamura H."/>
            <person name="Mori M."/>
            <person name="Yoshida Y."/>
            <person name="Ohtoshi R."/>
            <person name="Malay A.D."/>
            <person name="Moran D.A.P."/>
            <person name="Tomita M."/>
            <person name="Numata K."/>
            <person name="Arakawa K."/>
        </authorList>
    </citation>
    <scope>NUCLEOTIDE SEQUENCE</scope>
</reference>
<dbReference type="EMBL" id="BMAU01021116">
    <property type="protein sequence ID" value="GFX91084.1"/>
    <property type="molecule type" value="Genomic_DNA"/>
</dbReference>